<organism evidence="8 9">
    <name type="scientific">Mollisia scopiformis</name>
    <name type="common">Conifer needle endophyte fungus</name>
    <name type="synonym">Phialocephala scopiformis</name>
    <dbReference type="NCBI Taxonomy" id="149040"/>
    <lineage>
        <taxon>Eukaryota</taxon>
        <taxon>Fungi</taxon>
        <taxon>Dikarya</taxon>
        <taxon>Ascomycota</taxon>
        <taxon>Pezizomycotina</taxon>
        <taxon>Leotiomycetes</taxon>
        <taxon>Helotiales</taxon>
        <taxon>Mollisiaceae</taxon>
        <taxon>Mollisia</taxon>
    </lineage>
</organism>
<evidence type="ECO:0000259" key="7">
    <source>
        <dbReference type="PROSITE" id="PS00498"/>
    </source>
</evidence>
<evidence type="ECO:0000256" key="3">
    <source>
        <dbReference type="ARBA" id="ARBA00023002"/>
    </source>
</evidence>
<dbReference type="GO" id="GO:0004497">
    <property type="term" value="F:monooxygenase activity"/>
    <property type="evidence" value="ECO:0007669"/>
    <property type="project" value="UniProtKB-KW"/>
</dbReference>
<dbReference type="OrthoDB" id="1658288at2759"/>
<evidence type="ECO:0000256" key="2">
    <source>
        <dbReference type="ARBA" id="ARBA00022723"/>
    </source>
</evidence>
<dbReference type="InterPro" id="IPR008922">
    <property type="entry name" value="Di-copper_centre_dom_sf"/>
</dbReference>
<dbReference type="InterPro" id="IPR050316">
    <property type="entry name" value="Tyrosinase/Hemocyanin"/>
</dbReference>
<dbReference type="Gene3D" id="1.10.1280.10">
    <property type="entry name" value="Di-copper center containing domain from catechol oxidase"/>
    <property type="match status" value="1"/>
</dbReference>
<keyword evidence="2" id="KW-0479">Metal-binding</keyword>
<dbReference type="RefSeq" id="XP_018074665.1">
    <property type="nucleotide sequence ID" value="XM_018221877.1"/>
</dbReference>
<evidence type="ECO:0000313" key="9">
    <source>
        <dbReference type="Proteomes" id="UP000070700"/>
    </source>
</evidence>
<dbReference type="Proteomes" id="UP000070700">
    <property type="component" value="Unassembled WGS sequence"/>
</dbReference>
<dbReference type="PANTHER" id="PTHR11474:SF131">
    <property type="entry name" value="TYROSINASE COPPER-BINDING DOMAIN-CONTAINING PROTEIN"/>
    <property type="match status" value="1"/>
</dbReference>
<dbReference type="InterPro" id="IPR041640">
    <property type="entry name" value="Tyrosinase_C"/>
</dbReference>
<protein>
    <submittedName>
        <fullName evidence="8">Di-copper centre-containing protein</fullName>
    </submittedName>
</protein>
<keyword evidence="9" id="KW-1185">Reference proteome</keyword>
<proteinExistence type="predicted"/>
<evidence type="ECO:0000313" key="8">
    <source>
        <dbReference type="EMBL" id="KUJ20310.1"/>
    </source>
</evidence>
<dbReference type="InterPro" id="IPR002227">
    <property type="entry name" value="Tyrosinase_Cu-bd"/>
</dbReference>
<dbReference type="STRING" id="149040.A0A194XJ83"/>
<feature type="domain" description="Tyrosinase copper-binding" evidence="6">
    <location>
        <begin position="118"/>
        <end position="135"/>
    </location>
</feature>
<keyword evidence="4" id="KW-0503">Monooxygenase</keyword>
<dbReference type="EMBL" id="KQ947409">
    <property type="protein sequence ID" value="KUJ20310.1"/>
    <property type="molecule type" value="Genomic_DNA"/>
</dbReference>
<dbReference type="InParanoid" id="A0A194XJ83"/>
<dbReference type="PANTHER" id="PTHR11474">
    <property type="entry name" value="TYROSINASE FAMILY MEMBER"/>
    <property type="match status" value="1"/>
</dbReference>
<dbReference type="Pfam" id="PF18132">
    <property type="entry name" value="Tyrosinase_C"/>
    <property type="match status" value="1"/>
</dbReference>
<feature type="chain" id="PRO_5008268370" evidence="5">
    <location>
        <begin position="21"/>
        <end position="599"/>
    </location>
</feature>
<evidence type="ECO:0000259" key="6">
    <source>
        <dbReference type="PROSITE" id="PS00497"/>
    </source>
</evidence>
<dbReference type="PROSITE" id="PS00497">
    <property type="entry name" value="TYROSINASE_1"/>
    <property type="match status" value="1"/>
</dbReference>
<dbReference type="Gene3D" id="2.60.310.20">
    <property type="match status" value="1"/>
</dbReference>
<dbReference type="PROSITE" id="PS00498">
    <property type="entry name" value="TYROSINASE_2"/>
    <property type="match status" value="1"/>
</dbReference>
<keyword evidence="5" id="KW-0732">Signal</keyword>
<dbReference type="GeneID" id="28831603"/>
<sequence>MFLRIVLAWTLYIVSYVVVAAPAPAPIDSSPSYKVSGVHTGSKRQAGQIWPARHNINDLVNNIPQWSLFVQAYNQWQQQPEDFFDSYYQIAGIHGRPYYSWNNAPQGPGSPTTGYCTHGSVLFLSWHRPYLALYEQEIAAIIQDIVQTYPASMQPTWQVAADQFRIPYWDWASSPNMPDVVSQPTVQITNSAGRNQTVTNPLYQYSFQNMPMNQTWFPTNAGDGWLANYPQTMRGVNTKGGPSNPALSNYYLNYFGLQKGIWYALTRNAGMYNNFTTTATQGSSIEAVHNNVHIGIGANYGHMSFLTYSAFDPIFWLHHANVDRLYALWQAMNPDSWITPTTEPYGTFALPPGTPDNENTSLEPFASSGSSPYYTPDTSRMPNIFGYTYPEIPDWSIPASQLTAEVTAQVHTLYNPSNQYRKRADTPGEVTKEVSIHRSKFPRILMIIVYQVQVNKFDLLGTPFSIHLFLGHVPENPQDWLSSPNQVGSTAIFPPPHVDGTPFPEVLAYSEFSLVEALNDKGQDQDDIGAVTEYLKQHLHWKVQKFDGTAVPTDKVPSLVVMVQNEDVTMAKDTTELPTYSNITVVPEITSGQAGGFSR</sequence>
<name>A0A194XJ83_MOLSC</name>
<reference evidence="8 9" key="1">
    <citation type="submission" date="2015-10" db="EMBL/GenBank/DDBJ databases">
        <title>Full genome of DAOMC 229536 Phialocephala scopiformis, a fungal endophyte of spruce producing the potent anti-insectan compound rugulosin.</title>
        <authorList>
            <consortium name="DOE Joint Genome Institute"/>
            <person name="Walker A.K."/>
            <person name="Frasz S.L."/>
            <person name="Seifert K.A."/>
            <person name="Miller J.D."/>
            <person name="Mondo S.J."/>
            <person name="Labutti K."/>
            <person name="Lipzen A."/>
            <person name="Dockter R."/>
            <person name="Kennedy M."/>
            <person name="Grigoriev I.V."/>
            <person name="Spatafora J.W."/>
        </authorList>
    </citation>
    <scope>NUCLEOTIDE SEQUENCE [LARGE SCALE GENOMIC DNA]</scope>
    <source>
        <strain evidence="8 9">CBS 120377</strain>
    </source>
</reference>
<dbReference type="AlphaFoldDB" id="A0A194XJ83"/>
<dbReference type="GO" id="GO:0046872">
    <property type="term" value="F:metal ion binding"/>
    <property type="evidence" value="ECO:0007669"/>
    <property type="project" value="UniProtKB-KW"/>
</dbReference>
<dbReference type="KEGG" id="psco:LY89DRAFT_771157"/>
<comment type="cofactor">
    <cofactor evidence="1">
        <name>Cu(2+)</name>
        <dbReference type="ChEBI" id="CHEBI:29036"/>
    </cofactor>
</comment>
<feature type="domain" description="Tyrosinase copper-binding" evidence="7">
    <location>
        <begin position="312"/>
        <end position="323"/>
    </location>
</feature>
<evidence type="ECO:0000256" key="4">
    <source>
        <dbReference type="ARBA" id="ARBA00023033"/>
    </source>
</evidence>
<feature type="signal peptide" evidence="5">
    <location>
        <begin position="1"/>
        <end position="20"/>
    </location>
</feature>
<dbReference type="SUPFAM" id="SSF48056">
    <property type="entry name" value="Di-copper centre-containing domain"/>
    <property type="match status" value="1"/>
</dbReference>
<dbReference type="Pfam" id="PF00264">
    <property type="entry name" value="Tyrosinase"/>
    <property type="match status" value="1"/>
</dbReference>
<gene>
    <name evidence="8" type="ORF">LY89DRAFT_771157</name>
</gene>
<keyword evidence="3" id="KW-0560">Oxidoreductase</keyword>
<evidence type="ECO:0000256" key="1">
    <source>
        <dbReference type="ARBA" id="ARBA00001973"/>
    </source>
</evidence>
<dbReference type="PRINTS" id="PR00092">
    <property type="entry name" value="TYROSINASE"/>
</dbReference>
<accession>A0A194XJ83</accession>
<evidence type="ECO:0000256" key="5">
    <source>
        <dbReference type="SAM" id="SignalP"/>
    </source>
</evidence>